<sequence length="226" mass="25136">MIKLGLKIFNAVRKGYPLSANWLSKMPKALKFDLKNPYILEALPENKIDDFIKYDGMDLRAVCRQLNRPTVKKGFNDAELNALLKKAFPNIKVPTDVNCDAMVFLNGLPAEIGSKFDAHGIAKISVTDQLYQLNKLLTDGIDTSRWFHTAPLVPKGKGINLGTAGGAYRDGSFIIVGEKSKLITDGGIKHVIVNDAYYNIIKDLQQKFPDVGFVKAEDVVEYFSKL</sequence>
<dbReference type="EMBL" id="DVJO01000093">
    <property type="protein sequence ID" value="HIS82823.1"/>
    <property type="molecule type" value="Genomic_DNA"/>
</dbReference>
<reference evidence="1" key="1">
    <citation type="submission" date="2020-10" db="EMBL/GenBank/DDBJ databases">
        <authorList>
            <person name="Gilroy R."/>
        </authorList>
    </citation>
    <scope>NUCLEOTIDE SEQUENCE</scope>
    <source>
        <strain evidence="1">CHK152-2994</strain>
    </source>
</reference>
<evidence type="ECO:0000313" key="2">
    <source>
        <dbReference type="Proteomes" id="UP000824139"/>
    </source>
</evidence>
<name>A0A9D1K478_9BACT</name>
<protein>
    <submittedName>
        <fullName evidence="1">Uncharacterized protein</fullName>
    </submittedName>
</protein>
<gene>
    <name evidence="1" type="ORF">IAD41_04380</name>
</gene>
<dbReference type="AlphaFoldDB" id="A0A9D1K478"/>
<accession>A0A9D1K478</accession>
<reference evidence="1" key="2">
    <citation type="journal article" date="2021" name="PeerJ">
        <title>Extensive microbial diversity within the chicken gut microbiome revealed by metagenomics and culture.</title>
        <authorList>
            <person name="Gilroy R."/>
            <person name="Ravi A."/>
            <person name="Getino M."/>
            <person name="Pursley I."/>
            <person name="Horton D.L."/>
            <person name="Alikhan N.F."/>
            <person name="Baker D."/>
            <person name="Gharbi K."/>
            <person name="Hall N."/>
            <person name="Watson M."/>
            <person name="Adriaenssens E.M."/>
            <person name="Foster-Nyarko E."/>
            <person name="Jarju S."/>
            <person name="Secka A."/>
            <person name="Antonio M."/>
            <person name="Oren A."/>
            <person name="Chaudhuri R.R."/>
            <person name="La Ragione R."/>
            <person name="Hildebrand F."/>
            <person name="Pallen M.J."/>
        </authorList>
    </citation>
    <scope>NUCLEOTIDE SEQUENCE</scope>
    <source>
        <strain evidence="1">CHK152-2994</strain>
    </source>
</reference>
<evidence type="ECO:0000313" key="1">
    <source>
        <dbReference type="EMBL" id="HIS82823.1"/>
    </source>
</evidence>
<organism evidence="1 2">
    <name type="scientific">Candidatus Scatenecus faecavium</name>
    <dbReference type="NCBI Taxonomy" id="2840915"/>
    <lineage>
        <taxon>Bacteria</taxon>
        <taxon>Candidatus Scatenecus</taxon>
    </lineage>
</organism>
<proteinExistence type="predicted"/>
<comment type="caution">
    <text evidence="1">The sequence shown here is derived from an EMBL/GenBank/DDBJ whole genome shotgun (WGS) entry which is preliminary data.</text>
</comment>
<dbReference type="Proteomes" id="UP000824139">
    <property type="component" value="Unassembled WGS sequence"/>
</dbReference>